<dbReference type="PROSITE" id="PS51392">
    <property type="entry name" value="KEN"/>
    <property type="match status" value="1"/>
</dbReference>
<dbReference type="GO" id="GO:1990604">
    <property type="term" value="C:IRE1-TRAF2-ASK1 complex"/>
    <property type="evidence" value="ECO:0007669"/>
    <property type="project" value="TreeGrafter"/>
</dbReference>
<evidence type="ECO:0000313" key="6">
    <source>
        <dbReference type="EMBL" id="CAG9810667.1"/>
    </source>
</evidence>
<dbReference type="GO" id="GO:0036498">
    <property type="term" value="P:IRE1-mediated unfolded protein response"/>
    <property type="evidence" value="ECO:0007669"/>
    <property type="project" value="TreeGrafter"/>
</dbReference>
<evidence type="ECO:0000259" key="4">
    <source>
        <dbReference type="PROSITE" id="PS50011"/>
    </source>
</evidence>
<dbReference type="OrthoDB" id="8187887at2759"/>
<evidence type="ECO:0000256" key="3">
    <source>
        <dbReference type="ARBA" id="ARBA00022840"/>
    </source>
</evidence>
<dbReference type="SUPFAM" id="SSF56112">
    <property type="entry name" value="Protein kinase-like (PK-like)"/>
    <property type="match status" value="1"/>
</dbReference>
<organism evidence="6 7">
    <name type="scientific">Chironomus riparius</name>
    <dbReference type="NCBI Taxonomy" id="315576"/>
    <lineage>
        <taxon>Eukaryota</taxon>
        <taxon>Metazoa</taxon>
        <taxon>Ecdysozoa</taxon>
        <taxon>Arthropoda</taxon>
        <taxon>Hexapoda</taxon>
        <taxon>Insecta</taxon>
        <taxon>Pterygota</taxon>
        <taxon>Neoptera</taxon>
        <taxon>Endopterygota</taxon>
        <taxon>Diptera</taxon>
        <taxon>Nematocera</taxon>
        <taxon>Chironomoidea</taxon>
        <taxon>Chironomidae</taxon>
        <taxon>Chironominae</taxon>
        <taxon>Chironomus</taxon>
    </lineage>
</organism>
<keyword evidence="7" id="KW-1185">Reference proteome</keyword>
<sequence>MNFPEEMEVGDLIHNINPDKELSVEGNLIFHGRLKNTVSKDLIIKKIKKSEYSKYQERIDREVKATIESLKLKNVLNIEKIVESNNGEYCYIAYEHFTGTLATSIKASLPIKLILFTATEGLMHLHDKCFIHRNICPGNIVICEEDQQLVGKITDLSFSKCLSDDKQASISHDFSENSYSAPELIKLYDSNREFTGKVGDRVDVFSMGIVYFNALTEFNLFERDGKSVEKNILNDDFQPIYKTLNKSKFLKNYEVPLAEQLIKSMVQYDPNLRPTIKQVLNHPFFWSDNQKEYFLFVASQFIQGIPKIKQKFNFKHPGFNDDGQTTWVEALDDEVKKIVETKRGKSFKPYKNEASELLRCLRNIPAHINEQGNKKVRNIFEKHNGYFKYFSTEFPSFFIYCYDFFKDPDYSAYDTLRKFYCDCYLPDRYTAHKCNKMDMFNNCKWLCAT</sequence>
<dbReference type="Pfam" id="PF00069">
    <property type="entry name" value="Pkinase"/>
    <property type="match status" value="1"/>
</dbReference>
<keyword evidence="1" id="KW-0732">Signal</keyword>
<dbReference type="GO" id="GO:0004674">
    <property type="term" value="F:protein serine/threonine kinase activity"/>
    <property type="evidence" value="ECO:0007669"/>
    <property type="project" value="InterPro"/>
</dbReference>
<dbReference type="PANTHER" id="PTHR13954:SF6">
    <property type="entry name" value="NON-SPECIFIC SERINE_THREONINE PROTEIN KINASE"/>
    <property type="match status" value="1"/>
</dbReference>
<accession>A0A9N9WY65</accession>
<reference evidence="6" key="1">
    <citation type="submission" date="2022-01" db="EMBL/GenBank/DDBJ databases">
        <authorList>
            <person name="King R."/>
        </authorList>
    </citation>
    <scope>NUCLEOTIDE SEQUENCE</scope>
</reference>
<feature type="domain" description="KEN" evidence="5">
    <location>
        <begin position="288"/>
        <end position="422"/>
    </location>
</feature>
<dbReference type="Pfam" id="PF06479">
    <property type="entry name" value="Ribonuc_2-5A"/>
    <property type="match status" value="1"/>
</dbReference>
<dbReference type="InterPro" id="IPR011009">
    <property type="entry name" value="Kinase-like_dom_sf"/>
</dbReference>
<dbReference type="GO" id="GO:0070059">
    <property type="term" value="P:intrinsic apoptotic signaling pathway in response to endoplasmic reticulum stress"/>
    <property type="evidence" value="ECO:0007669"/>
    <property type="project" value="TreeGrafter"/>
</dbReference>
<dbReference type="GO" id="GO:0006397">
    <property type="term" value="P:mRNA processing"/>
    <property type="evidence" value="ECO:0007669"/>
    <property type="project" value="InterPro"/>
</dbReference>
<proteinExistence type="predicted"/>
<keyword evidence="2" id="KW-0547">Nucleotide-binding</keyword>
<dbReference type="InterPro" id="IPR038357">
    <property type="entry name" value="KEN_sf"/>
</dbReference>
<evidence type="ECO:0000313" key="7">
    <source>
        <dbReference type="Proteomes" id="UP001153620"/>
    </source>
</evidence>
<evidence type="ECO:0000256" key="1">
    <source>
        <dbReference type="ARBA" id="ARBA00022729"/>
    </source>
</evidence>
<dbReference type="GO" id="GO:0004521">
    <property type="term" value="F:RNA endonuclease activity"/>
    <property type="evidence" value="ECO:0007669"/>
    <property type="project" value="InterPro"/>
</dbReference>
<dbReference type="Gene3D" id="1.10.510.10">
    <property type="entry name" value="Transferase(Phosphotransferase) domain 1"/>
    <property type="match status" value="1"/>
</dbReference>
<reference evidence="6" key="2">
    <citation type="submission" date="2022-10" db="EMBL/GenBank/DDBJ databases">
        <authorList>
            <consortium name="ENA_rothamsted_submissions"/>
            <consortium name="culmorum"/>
            <person name="King R."/>
        </authorList>
    </citation>
    <scope>NUCLEOTIDE SEQUENCE</scope>
</reference>
<evidence type="ECO:0000256" key="2">
    <source>
        <dbReference type="ARBA" id="ARBA00022741"/>
    </source>
</evidence>
<protein>
    <recommendedName>
        <fullName evidence="8">Protein kinase domain-containing protein</fullName>
    </recommendedName>
</protein>
<feature type="domain" description="Protein kinase" evidence="4">
    <location>
        <begin position="1"/>
        <end position="285"/>
    </location>
</feature>
<evidence type="ECO:0000259" key="5">
    <source>
        <dbReference type="PROSITE" id="PS51392"/>
    </source>
</evidence>
<name>A0A9N9WY65_9DIPT</name>
<dbReference type="InterPro" id="IPR000719">
    <property type="entry name" value="Prot_kinase_dom"/>
</dbReference>
<dbReference type="GO" id="GO:0005524">
    <property type="term" value="F:ATP binding"/>
    <property type="evidence" value="ECO:0007669"/>
    <property type="project" value="UniProtKB-KW"/>
</dbReference>
<dbReference type="InterPro" id="IPR010513">
    <property type="entry name" value="KEN_dom"/>
</dbReference>
<dbReference type="GO" id="GO:0051082">
    <property type="term" value="F:unfolded protein binding"/>
    <property type="evidence" value="ECO:0007669"/>
    <property type="project" value="TreeGrafter"/>
</dbReference>
<dbReference type="Proteomes" id="UP001153620">
    <property type="component" value="Chromosome 4"/>
</dbReference>
<keyword evidence="3" id="KW-0067">ATP-binding</keyword>
<evidence type="ECO:0008006" key="8">
    <source>
        <dbReference type="Google" id="ProtNLM"/>
    </source>
</evidence>
<dbReference type="PANTHER" id="PTHR13954">
    <property type="entry name" value="IRE1-RELATED"/>
    <property type="match status" value="1"/>
</dbReference>
<dbReference type="Gene3D" id="1.20.1440.180">
    <property type="entry name" value="KEN domain"/>
    <property type="match status" value="1"/>
</dbReference>
<gene>
    <name evidence="6" type="ORF">CHIRRI_LOCUS13480</name>
</gene>
<dbReference type="PROSITE" id="PS50011">
    <property type="entry name" value="PROTEIN_KINASE_DOM"/>
    <property type="match status" value="1"/>
</dbReference>
<dbReference type="EMBL" id="OU895880">
    <property type="protein sequence ID" value="CAG9810667.1"/>
    <property type="molecule type" value="Genomic_DNA"/>
</dbReference>
<dbReference type="AlphaFoldDB" id="A0A9N9WY65"/>
<dbReference type="InterPro" id="IPR045133">
    <property type="entry name" value="IRE1/2-like"/>
</dbReference>